<dbReference type="SUPFAM" id="SSF69255">
    <property type="entry name" value="gp5 N-terminal domain-like"/>
    <property type="match status" value="1"/>
</dbReference>
<accession>A0A831RVU7</accession>
<proteinExistence type="predicted"/>
<dbReference type="Proteomes" id="UP000886339">
    <property type="component" value="Unassembled WGS sequence"/>
</dbReference>
<comment type="caution">
    <text evidence="2">The sequence shown here is derived from an EMBL/GenBank/DDBJ whole genome shotgun (WGS) entry which is preliminary data.</text>
</comment>
<dbReference type="InterPro" id="IPR037026">
    <property type="entry name" value="Vgr_OB-fold_dom_sf"/>
</dbReference>
<dbReference type="Gene3D" id="2.40.50.230">
    <property type="entry name" value="Gp5 N-terminal domain"/>
    <property type="match status" value="1"/>
</dbReference>
<feature type="domain" description="Gp5/Type VI secretion system Vgr protein OB-fold" evidence="1">
    <location>
        <begin position="349"/>
        <end position="420"/>
    </location>
</feature>
<dbReference type="Pfam" id="PF04717">
    <property type="entry name" value="Phage_base_V"/>
    <property type="match status" value="1"/>
</dbReference>
<evidence type="ECO:0000259" key="1">
    <source>
        <dbReference type="Pfam" id="PF04717"/>
    </source>
</evidence>
<sequence>MNTLVSPPAMHVQLDGQPLDEQVLDTMESLIVRQGASVPVQAELVFCNPPQSFLDAALGINGQSLQVRIEGQEQALFLGLVTAVELKYTSYQSRYLYVRGHDRLYLLDRSRPVRAHFQMSLADLAGELAGALDIDVNVPEPGPVIPTRVQYSQSDLQLLRQEAEKAGLFFLLTGNQLAFFDLTGTDAQFQLALDRNLISAEFEINSGVACQGVEIKAWDPWLMEMREGYATRAQGEEASILPFGAEETRLTLPNRTAQSDEQVEMMANSLLQRRKAGEVVLRGIAEGNTNLRPGVGVEMKGAQQAVAGNYVLVKVNHIIDRKQGYVCEIDSTPPLVEPDTTTSTATAFGQVSHVADPEGLARVRVVLPAFNDFETDWLDVVMPAAGPDKGLVALPDIGDRVVLLLVNGDPAQGIVLGGVYGSQSPPDAGVQGESVERYSFLTPGGQVIRMDDGAASIRMETTDGQFMELTPEGVQIGDASGNVVEMTEQRCLIHAATQLEIEAPGNRVFVRGQAIDFERA</sequence>
<evidence type="ECO:0000313" key="2">
    <source>
        <dbReference type="EMBL" id="HEC06952.1"/>
    </source>
</evidence>
<gene>
    <name evidence="2" type="ORF">ENJ12_08880</name>
</gene>
<organism evidence="2">
    <name type="scientific">Thiolapillus brandeum</name>
    <dbReference type="NCBI Taxonomy" id="1076588"/>
    <lineage>
        <taxon>Bacteria</taxon>
        <taxon>Pseudomonadati</taxon>
        <taxon>Pseudomonadota</taxon>
        <taxon>Gammaproteobacteria</taxon>
        <taxon>Chromatiales</taxon>
        <taxon>Sedimenticolaceae</taxon>
        <taxon>Thiolapillus</taxon>
    </lineage>
</organism>
<protein>
    <recommendedName>
        <fullName evidence="1">Gp5/Type VI secretion system Vgr protein OB-fold domain-containing protein</fullName>
    </recommendedName>
</protein>
<dbReference type="Pfam" id="PF05954">
    <property type="entry name" value="Phage_GPD"/>
    <property type="match status" value="1"/>
</dbReference>
<reference evidence="2" key="1">
    <citation type="journal article" date="2020" name="mSystems">
        <title>Genome- and Community-Level Interaction Insights into Carbon Utilization and Element Cycling Functions of Hydrothermarchaeota in Hydrothermal Sediment.</title>
        <authorList>
            <person name="Zhou Z."/>
            <person name="Liu Y."/>
            <person name="Xu W."/>
            <person name="Pan J."/>
            <person name="Luo Z.H."/>
            <person name="Li M."/>
        </authorList>
    </citation>
    <scope>NUCLEOTIDE SEQUENCE [LARGE SCALE GENOMIC DNA]</scope>
    <source>
        <strain evidence="2">HyVt-458</strain>
    </source>
</reference>
<name>A0A831RVU7_9GAMM</name>
<dbReference type="InterPro" id="IPR006531">
    <property type="entry name" value="Gp5/Vgr_OB"/>
</dbReference>
<dbReference type="EMBL" id="DRLF01000308">
    <property type="protein sequence ID" value="HEC06952.1"/>
    <property type="molecule type" value="Genomic_DNA"/>
</dbReference>
<dbReference type="AlphaFoldDB" id="A0A831RVU7"/>
<dbReference type="SUPFAM" id="SSF69279">
    <property type="entry name" value="Phage tail proteins"/>
    <property type="match status" value="1"/>
</dbReference>